<evidence type="ECO:0000313" key="2">
    <source>
        <dbReference type="EMBL" id="TDL46127.1"/>
    </source>
</evidence>
<keyword evidence="1" id="KW-0812">Transmembrane</keyword>
<dbReference type="RefSeq" id="WP_133399168.1">
    <property type="nucleotide sequence ID" value="NZ_SMZX01000001.1"/>
</dbReference>
<gene>
    <name evidence="2" type="ORF">E2R54_06795</name>
</gene>
<proteinExistence type="predicted"/>
<evidence type="ECO:0000313" key="3">
    <source>
        <dbReference type="Proteomes" id="UP000295633"/>
    </source>
</evidence>
<reference evidence="2 3" key="1">
    <citation type="submission" date="2019-03" db="EMBL/GenBank/DDBJ databases">
        <title>Genome Sequencing and Assembly of Various Microbes Isolated from Partially Reclaimed Soil and Acid Mine Drainage (AMD) Site.</title>
        <authorList>
            <person name="Steinbock B."/>
            <person name="Bechtold R."/>
            <person name="Sevigny J.L."/>
            <person name="Thomas D."/>
            <person name="Cuthill L.R."/>
            <person name="Aveiro Johannsen E.J."/>
            <person name="Thomas K."/>
            <person name="Ghosh A."/>
        </authorList>
    </citation>
    <scope>NUCLEOTIDE SEQUENCE [LARGE SCALE GENOMIC DNA]</scope>
    <source>
        <strain evidence="2 3">F-B2</strain>
    </source>
</reference>
<dbReference type="AlphaFoldDB" id="A0A4R5YS05"/>
<sequence length="133" mass="14311">MSYEQELTFQLRLRGRSEDEIAETIRELRAHGVDAAALRDEFGSPAEYADGFEKRPPKSLGSTITAAGTIVAVAWIVVCIAVAAIRRFALGIEDDGDGLPSFLLPVAFGFVMVGLAGGYLIDRLRRPKSAAAD</sequence>
<keyword evidence="1" id="KW-0472">Membrane</keyword>
<feature type="transmembrane region" description="Helical" evidence="1">
    <location>
        <begin position="64"/>
        <end position="90"/>
    </location>
</feature>
<protein>
    <submittedName>
        <fullName evidence="2">Uncharacterized protein</fullName>
    </submittedName>
</protein>
<evidence type="ECO:0000256" key="1">
    <source>
        <dbReference type="SAM" id="Phobius"/>
    </source>
</evidence>
<dbReference type="EMBL" id="SMZX01000001">
    <property type="protein sequence ID" value="TDL46127.1"/>
    <property type="molecule type" value="Genomic_DNA"/>
</dbReference>
<organism evidence="2 3">
    <name type="scientific">Microbacterium oleivorans</name>
    <dbReference type="NCBI Taxonomy" id="273677"/>
    <lineage>
        <taxon>Bacteria</taxon>
        <taxon>Bacillati</taxon>
        <taxon>Actinomycetota</taxon>
        <taxon>Actinomycetes</taxon>
        <taxon>Micrococcales</taxon>
        <taxon>Microbacteriaceae</taxon>
        <taxon>Microbacterium</taxon>
    </lineage>
</organism>
<accession>A0A4R5YS05</accession>
<dbReference type="Proteomes" id="UP000295633">
    <property type="component" value="Unassembled WGS sequence"/>
</dbReference>
<name>A0A4R5YS05_9MICO</name>
<keyword evidence="1" id="KW-1133">Transmembrane helix</keyword>
<feature type="transmembrane region" description="Helical" evidence="1">
    <location>
        <begin position="102"/>
        <end position="121"/>
    </location>
</feature>
<comment type="caution">
    <text evidence="2">The sequence shown here is derived from an EMBL/GenBank/DDBJ whole genome shotgun (WGS) entry which is preliminary data.</text>
</comment>